<protein>
    <submittedName>
        <fullName evidence="1">Carboxypeptidase regulatory-like domain-containing protein</fullName>
    </submittedName>
</protein>
<dbReference type="RefSeq" id="WP_065397399.1">
    <property type="nucleotide sequence ID" value="NZ_JAKYXH010000001.1"/>
</dbReference>
<dbReference type="Pfam" id="PF13715">
    <property type="entry name" value="CarbopepD_reg_2"/>
    <property type="match status" value="1"/>
</dbReference>
<gene>
    <name evidence="2" type="ORF">BBI00_03115</name>
    <name evidence="1" type="ORF">V2E39_05420</name>
</gene>
<reference evidence="3" key="2">
    <citation type="submission" date="2016-07" db="EMBL/GenBank/DDBJ databases">
        <authorList>
            <person name="Florea S."/>
            <person name="Webb J.S."/>
            <person name="Jaromczyk J."/>
            <person name="Schardl C.L."/>
        </authorList>
    </citation>
    <scope>NUCLEOTIDE SEQUENCE [LARGE SCALE GENOMIC DNA]</scope>
    <source>
        <strain evidence="3">CC-VM-7</strain>
    </source>
</reference>
<dbReference type="Proteomes" id="UP001350005">
    <property type="component" value="Unassembled WGS sequence"/>
</dbReference>
<evidence type="ECO:0000313" key="2">
    <source>
        <dbReference type="EMBL" id="OCA73394.1"/>
    </source>
</evidence>
<dbReference type="Gene3D" id="2.60.40.1120">
    <property type="entry name" value="Carboxypeptidase-like, regulatory domain"/>
    <property type="match status" value="1"/>
</dbReference>
<evidence type="ECO:0000313" key="1">
    <source>
        <dbReference type="EMBL" id="MEE6126828.1"/>
    </source>
</evidence>
<dbReference type="Proteomes" id="UP000093432">
    <property type="component" value="Unassembled WGS sequence"/>
</dbReference>
<sequence length="112" mass="12631">MKSIKILFIVLSLLPFHDLTGQILKGKITDEKTAKPLAGALITFKRVDDNVTGKISANDKGVYQLPESFEKGNYEFEISLKGYKTKSFCVLFRKDTVLDIPMALNVDEKKFD</sequence>
<comment type="caution">
    <text evidence="2">The sequence shown here is derived from an EMBL/GenBank/DDBJ whole genome shotgun (WGS) entry which is preliminary data.</text>
</comment>
<reference evidence="1 4" key="3">
    <citation type="submission" date="2024-01" db="EMBL/GenBank/DDBJ databases">
        <title>Whole genome of Chryseobacterium arthrosphaerae NNCa 2741.</title>
        <authorList>
            <person name="Boriskina E.V."/>
            <person name="Gordinskaya N.A."/>
            <person name="Kropotov V.S."/>
            <person name="Alekseeva A.E."/>
            <person name="Makhova M.A."/>
            <person name="Kryazhev D.V."/>
            <person name="Shkurkina I.S."/>
        </authorList>
    </citation>
    <scope>NUCLEOTIDE SEQUENCE [LARGE SCALE GENOMIC DNA]</scope>
    <source>
        <strain evidence="1 4">NNCa 2741</strain>
    </source>
</reference>
<dbReference type="OrthoDB" id="1223654at2"/>
<evidence type="ECO:0000313" key="4">
    <source>
        <dbReference type="Proteomes" id="UP001350005"/>
    </source>
</evidence>
<proteinExistence type="predicted"/>
<accession>A0A1B8ZPD5</accession>
<dbReference type="EMBL" id="MAYG01000001">
    <property type="protein sequence ID" value="OCA73394.1"/>
    <property type="molecule type" value="Genomic_DNA"/>
</dbReference>
<evidence type="ECO:0000313" key="3">
    <source>
        <dbReference type="Proteomes" id="UP000093432"/>
    </source>
</evidence>
<organism evidence="2 3">
    <name type="scientific">Chryseobacterium arthrosphaerae</name>
    <dbReference type="NCBI Taxonomy" id="651561"/>
    <lineage>
        <taxon>Bacteria</taxon>
        <taxon>Pseudomonadati</taxon>
        <taxon>Bacteroidota</taxon>
        <taxon>Flavobacteriia</taxon>
        <taxon>Flavobacteriales</taxon>
        <taxon>Weeksellaceae</taxon>
        <taxon>Chryseobacterium group</taxon>
        <taxon>Chryseobacterium</taxon>
    </lineage>
</organism>
<name>A0A1B8ZPD5_9FLAO</name>
<reference evidence="2" key="1">
    <citation type="submission" date="2016-07" db="EMBL/GenBank/DDBJ databases">
        <authorList>
            <person name="Jeong J.-J."/>
            <person name="Kim D.W."/>
            <person name="Sang M.K."/>
            <person name="Choi I.-G."/>
            <person name="Kim K.D."/>
        </authorList>
    </citation>
    <scope>NUCLEOTIDE SEQUENCE</scope>
    <source>
        <strain evidence="2">CC-VM-7</strain>
    </source>
</reference>
<dbReference type="AlphaFoldDB" id="A0A1B8ZPD5"/>
<dbReference type="EMBL" id="JAZGJU010000008">
    <property type="protein sequence ID" value="MEE6126828.1"/>
    <property type="molecule type" value="Genomic_DNA"/>
</dbReference>
<dbReference type="InterPro" id="IPR008969">
    <property type="entry name" value="CarboxyPept-like_regulatory"/>
</dbReference>
<dbReference type="SUPFAM" id="SSF49464">
    <property type="entry name" value="Carboxypeptidase regulatory domain-like"/>
    <property type="match status" value="1"/>
</dbReference>
<keyword evidence="4" id="KW-1185">Reference proteome</keyword>